<reference evidence="1" key="1">
    <citation type="journal article" date="2015" name="Nature">
        <title>Complex archaea that bridge the gap between prokaryotes and eukaryotes.</title>
        <authorList>
            <person name="Spang A."/>
            <person name="Saw J.H."/>
            <person name="Jorgensen S.L."/>
            <person name="Zaremba-Niedzwiedzka K."/>
            <person name="Martijn J."/>
            <person name="Lind A.E."/>
            <person name="van Eijk R."/>
            <person name="Schleper C."/>
            <person name="Guy L."/>
            <person name="Ettema T.J."/>
        </authorList>
    </citation>
    <scope>NUCLEOTIDE SEQUENCE</scope>
</reference>
<dbReference type="Gene3D" id="1.10.287.110">
    <property type="entry name" value="DnaJ domain"/>
    <property type="match status" value="1"/>
</dbReference>
<proteinExistence type="predicted"/>
<evidence type="ECO:0008006" key="2">
    <source>
        <dbReference type="Google" id="ProtNLM"/>
    </source>
</evidence>
<organism evidence="1">
    <name type="scientific">marine sediment metagenome</name>
    <dbReference type="NCBI Taxonomy" id="412755"/>
    <lineage>
        <taxon>unclassified sequences</taxon>
        <taxon>metagenomes</taxon>
        <taxon>ecological metagenomes</taxon>
    </lineage>
</organism>
<evidence type="ECO:0000313" key="1">
    <source>
        <dbReference type="EMBL" id="KKM05241.1"/>
    </source>
</evidence>
<gene>
    <name evidence="1" type="ORF">LCGC14_1756070</name>
</gene>
<sequence>MPKLSSIKKGVRDADDLFQLFTGKRFRHLAGRAWDIFGEEIENFFEKHEDDDLLAPDNPYRTLNVEPDALDIVIKGAFRALVREYHSDTGLR</sequence>
<name>A0A0F9JHI8_9ZZZZ</name>
<dbReference type="EMBL" id="LAZR01016265">
    <property type="protein sequence ID" value="KKM05241.1"/>
    <property type="molecule type" value="Genomic_DNA"/>
</dbReference>
<dbReference type="AlphaFoldDB" id="A0A0F9JHI8"/>
<feature type="non-terminal residue" evidence="1">
    <location>
        <position position="92"/>
    </location>
</feature>
<accession>A0A0F9JHI8</accession>
<dbReference type="InterPro" id="IPR036869">
    <property type="entry name" value="J_dom_sf"/>
</dbReference>
<protein>
    <recommendedName>
        <fullName evidence="2">J domain-containing protein</fullName>
    </recommendedName>
</protein>
<comment type="caution">
    <text evidence="1">The sequence shown here is derived from an EMBL/GenBank/DDBJ whole genome shotgun (WGS) entry which is preliminary data.</text>
</comment>
<dbReference type="SUPFAM" id="SSF46565">
    <property type="entry name" value="Chaperone J-domain"/>
    <property type="match status" value="1"/>
</dbReference>